<dbReference type="Pfam" id="PF14065">
    <property type="entry name" value="Pvc16_N"/>
    <property type="match status" value="1"/>
</dbReference>
<dbReference type="EMBL" id="OCND01000001">
    <property type="protein sequence ID" value="SOD50838.1"/>
    <property type="molecule type" value="Genomic_DNA"/>
</dbReference>
<dbReference type="AlphaFoldDB" id="A0A286CWS9"/>
<evidence type="ECO:0000313" key="3">
    <source>
        <dbReference type="Proteomes" id="UP000219374"/>
    </source>
</evidence>
<accession>A0A286CWS9</accession>
<reference evidence="2 3" key="1">
    <citation type="submission" date="2017-09" db="EMBL/GenBank/DDBJ databases">
        <authorList>
            <person name="Ehlers B."/>
            <person name="Leendertz F.H."/>
        </authorList>
    </citation>
    <scope>NUCLEOTIDE SEQUENCE [LARGE SCALE GENOMIC DNA]</scope>
    <source>
        <strain evidence="2 3">CGMCC 1.10978</strain>
    </source>
</reference>
<dbReference type="RefSeq" id="WP_097120134.1">
    <property type="nucleotide sequence ID" value="NZ_OCND01000001.1"/>
</dbReference>
<dbReference type="OrthoDB" id="9874498at2"/>
<evidence type="ECO:0000259" key="1">
    <source>
        <dbReference type="Pfam" id="PF14065"/>
    </source>
</evidence>
<keyword evidence="3" id="KW-1185">Reference proteome</keyword>
<organism evidence="2 3">
    <name type="scientific">Pseudoxanthomonas wuyuanensis</name>
    <dbReference type="NCBI Taxonomy" id="1073196"/>
    <lineage>
        <taxon>Bacteria</taxon>
        <taxon>Pseudomonadati</taxon>
        <taxon>Pseudomonadota</taxon>
        <taxon>Gammaproteobacteria</taxon>
        <taxon>Lysobacterales</taxon>
        <taxon>Lysobacteraceae</taxon>
        <taxon>Pseudoxanthomonas</taxon>
    </lineage>
</organism>
<gene>
    <name evidence="2" type="ORF">SAMN06296416_101333</name>
</gene>
<protein>
    <recommendedName>
        <fullName evidence="1">Pvc16 N-terminal domain-containing protein</fullName>
    </recommendedName>
</protein>
<name>A0A286CWS9_9GAMM</name>
<dbReference type="InterPro" id="IPR025351">
    <property type="entry name" value="Pvc16_N"/>
</dbReference>
<feature type="domain" description="Pvc16 N-terminal" evidence="1">
    <location>
        <begin position="11"/>
        <end position="166"/>
    </location>
</feature>
<proteinExistence type="predicted"/>
<sequence length="173" mass="18624">MSSDQLIAVATDALRGLMQAAVPPATAVVVGPPSPEGEELSGLSVHLYRIAVLPLVRAVPVLGNDGRRKRPELGLQLDYLISGLGGEALEELGLLGAALQALTDSPVRERQRLPELLSQPDRLSTVSPGTLTIQWRVLDMPADQMSGIWLASRMRQRGGVFCRAEAVWQAVRE</sequence>
<dbReference type="Proteomes" id="UP000219374">
    <property type="component" value="Unassembled WGS sequence"/>
</dbReference>
<evidence type="ECO:0000313" key="2">
    <source>
        <dbReference type="EMBL" id="SOD50838.1"/>
    </source>
</evidence>